<dbReference type="PROSITE" id="PS50943">
    <property type="entry name" value="HTH_CROC1"/>
    <property type="match status" value="1"/>
</dbReference>
<keyword evidence="3" id="KW-1185">Reference proteome</keyword>
<dbReference type="Pfam" id="PF13560">
    <property type="entry name" value="HTH_31"/>
    <property type="match status" value="1"/>
</dbReference>
<proteinExistence type="predicted"/>
<dbReference type="EMBL" id="JGZU01000015">
    <property type="protein sequence ID" value="KFJ05488.1"/>
    <property type="molecule type" value="Genomic_DNA"/>
</dbReference>
<dbReference type="Pfam" id="PF17765">
    <property type="entry name" value="MLTR_LBD"/>
    <property type="match status" value="1"/>
</dbReference>
<dbReference type="SMART" id="SM00530">
    <property type="entry name" value="HTH_XRE"/>
    <property type="match status" value="1"/>
</dbReference>
<dbReference type="RefSeq" id="WP_202961127.1">
    <property type="nucleotide sequence ID" value="NZ_JGZU01000015.1"/>
</dbReference>
<evidence type="ECO:0000313" key="3">
    <source>
        <dbReference type="Proteomes" id="UP000029080"/>
    </source>
</evidence>
<organism evidence="2 3">
    <name type="scientific">Bifidobacterium tsurumiense</name>
    <dbReference type="NCBI Taxonomy" id="356829"/>
    <lineage>
        <taxon>Bacteria</taxon>
        <taxon>Bacillati</taxon>
        <taxon>Actinomycetota</taxon>
        <taxon>Actinomycetes</taxon>
        <taxon>Bifidobacteriales</taxon>
        <taxon>Bifidobacteriaceae</taxon>
        <taxon>Bifidobacterium</taxon>
    </lineage>
</organism>
<dbReference type="Proteomes" id="UP000029080">
    <property type="component" value="Unassembled WGS sequence"/>
</dbReference>
<dbReference type="PANTHER" id="PTHR35010">
    <property type="entry name" value="BLL4672 PROTEIN-RELATED"/>
    <property type="match status" value="1"/>
</dbReference>
<dbReference type="InterPro" id="IPR001387">
    <property type="entry name" value="Cro/C1-type_HTH"/>
</dbReference>
<evidence type="ECO:0000259" key="1">
    <source>
        <dbReference type="PROSITE" id="PS50943"/>
    </source>
</evidence>
<dbReference type="Gene3D" id="1.10.260.40">
    <property type="entry name" value="lambda repressor-like DNA-binding domains"/>
    <property type="match status" value="1"/>
</dbReference>
<dbReference type="PANTHER" id="PTHR35010:SF2">
    <property type="entry name" value="BLL4672 PROTEIN"/>
    <property type="match status" value="1"/>
</dbReference>
<dbReference type="STRING" id="356829.BITS_0161"/>
<name>A0A087ECI7_9BIFI</name>
<feature type="domain" description="HTH cro/C1-type" evidence="1">
    <location>
        <begin position="41"/>
        <end position="94"/>
    </location>
</feature>
<dbReference type="InterPro" id="IPR010982">
    <property type="entry name" value="Lambda_DNA-bd_dom_sf"/>
</dbReference>
<evidence type="ECO:0000313" key="2">
    <source>
        <dbReference type="EMBL" id="KFJ05488.1"/>
    </source>
</evidence>
<dbReference type="CDD" id="cd00093">
    <property type="entry name" value="HTH_XRE"/>
    <property type="match status" value="1"/>
</dbReference>
<dbReference type="AlphaFoldDB" id="A0A087ECI7"/>
<dbReference type="eggNOG" id="COG1396">
    <property type="taxonomic scope" value="Bacteria"/>
</dbReference>
<comment type="caution">
    <text evidence="2">The sequence shown here is derived from an EMBL/GenBank/DDBJ whole genome shotgun (WGS) entry which is preliminary data.</text>
</comment>
<dbReference type="GO" id="GO:0003677">
    <property type="term" value="F:DNA binding"/>
    <property type="evidence" value="ECO:0007669"/>
    <property type="project" value="InterPro"/>
</dbReference>
<dbReference type="SUPFAM" id="SSF47413">
    <property type="entry name" value="lambda repressor-like DNA-binding domains"/>
    <property type="match status" value="1"/>
</dbReference>
<reference evidence="2 3" key="1">
    <citation type="submission" date="2014-03" db="EMBL/GenBank/DDBJ databases">
        <title>Genomics of Bifidobacteria.</title>
        <authorList>
            <person name="Ventura M."/>
            <person name="Milani C."/>
            <person name="Lugli G.A."/>
        </authorList>
    </citation>
    <scope>NUCLEOTIDE SEQUENCE [LARGE SCALE GENOMIC DNA]</scope>
    <source>
        <strain evidence="2 3">JCM 13495</strain>
    </source>
</reference>
<accession>A0A087ECI7</accession>
<gene>
    <name evidence="2" type="ORF">BITS_0161</name>
</gene>
<sequence length="322" mass="35758">MAIFVVMDRQSLELNNDIKEFLTSRRNRITPDKVGLPTYGERRRVKGLRREEVAMLAGVSVDYYTRLERGHIKGASTEVLQAVAKALQLDEAETSHLFDLAHASASTPVNRRRAARAGMKDPVVREELRRIIDAMGDIPAFIRTDRRDLLYANQMGRAVFSPLYESRVSPGLSGQANTVNVARFMFLDPAAHEFFPHWDDSAADLVASLRGVAGKNPFDTVFSNLLGELLACSEDFAQLWAAHDVRLHRAGHKVIVHPVVGELSLDFETLELPADEGLAMITYSAAPNTPTYERLSMLASWMADPHTDETQAELPNSSDISA</sequence>
<protein>
    <submittedName>
        <fullName evidence="2">Transcriptional regulator</fullName>
    </submittedName>
</protein>
<dbReference type="InterPro" id="IPR041413">
    <property type="entry name" value="MLTR_LBD"/>
</dbReference>
<dbReference type="Gene3D" id="3.30.450.180">
    <property type="match status" value="1"/>
</dbReference>